<dbReference type="AlphaFoldDB" id="A0A7W9QGX6"/>
<keyword evidence="3" id="KW-1185">Reference proteome</keyword>
<accession>A0A7W9QGX6</accession>
<protein>
    <submittedName>
        <fullName evidence="2">Uncharacterized protein</fullName>
    </submittedName>
</protein>
<sequence length="802" mass="86777">MQSGNDDLARTLAGGDRTPSHTTRLGGMTIGDEFFTEATVGSRLQSWTLERSYNTDLPNAMRAFAGSASAQLELEISGTDALSAPQLYSPWANRWPGDALRPGQTVVHTAGVNGIDLPAFRGTLRSRSALSGSDTVKVSALDGAERLRGPAALNNPYSGSVGNQQIASATWCVDELLRQGGVHSCPPPRAPNADEIDKITGRGDYDPFTIFYASLHGGLNSTYGHPHLVPATDQYTYVREGAPHAMALVPKERGLTASWMPRSRVIVPSDDRLLVEAHVNSGLGPGDTVDLTLVLDEMGEGSSFITLYVDFAAGVVFIGSGDSDDNRWFAWKWPLLAALKGAWHIGMLIDVSGTGYQILPKVKPFLVAPDGTRLAGAVAEYTDLVASLWNSELLQLDLKTSVAVEALQVTTRVSPGMTKEDFDRTGTWVKSVELDDPVLPLYAIPKVSGSQWDAISSIAKASMSTAEFDERGVFRWRNANRFQTQPTTPDLTVSSRREIAALTVSEEIDACRNYCEQPYQDWAGRGFDFSEEAKDTAVRRIDPGRSLEVGYTVAEDEFDVGPPVIYDFGDIPGGSRVRFGDGYVEGVSGGASVKGTVVVTARREGGMYILRFTNQGKKTVWTTTKDGKPSVVIAPVRPKGEPVQRHKASWNADSRRYYGLQQYDAEASEWVQSATVAQALADTMLAAGRNPVPVLSDVEVLYDPRIQLGDVVRVIDQAGASFEALAWVIGIRTSCAAGGSVQQTLTLRGTEHNGSPMGYWLDTDPPTDPEYWRLRTYAEVAAAHTTLAALATITYATLKDHS</sequence>
<gene>
    <name evidence="2" type="ORF">FHS42_007173</name>
</gene>
<reference evidence="2 3" key="1">
    <citation type="submission" date="2020-08" db="EMBL/GenBank/DDBJ databases">
        <title>Genomic Encyclopedia of Type Strains, Phase III (KMG-III): the genomes of soil and plant-associated and newly described type strains.</title>
        <authorList>
            <person name="Whitman W."/>
        </authorList>
    </citation>
    <scope>NUCLEOTIDE SEQUENCE [LARGE SCALE GENOMIC DNA]</scope>
    <source>
        <strain evidence="2 3">CECT 8305</strain>
    </source>
</reference>
<organism evidence="2 3">
    <name type="scientific">Streptomyces zagrosensis</name>
    <dbReference type="NCBI Taxonomy" id="1042984"/>
    <lineage>
        <taxon>Bacteria</taxon>
        <taxon>Bacillati</taxon>
        <taxon>Actinomycetota</taxon>
        <taxon>Actinomycetes</taxon>
        <taxon>Kitasatosporales</taxon>
        <taxon>Streptomycetaceae</taxon>
        <taxon>Streptomyces</taxon>
    </lineage>
</organism>
<name>A0A7W9QGX6_9ACTN</name>
<comment type="caution">
    <text evidence="2">The sequence shown here is derived from an EMBL/GenBank/DDBJ whole genome shotgun (WGS) entry which is preliminary data.</text>
</comment>
<evidence type="ECO:0000313" key="3">
    <source>
        <dbReference type="Proteomes" id="UP000588098"/>
    </source>
</evidence>
<dbReference type="RefSeq" id="WP_184579924.1">
    <property type="nucleotide sequence ID" value="NZ_JACHJL010000033.1"/>
</dbReference>
<dbReference type="EMBL" id="JACHJL010000033">
    <property type="protein sequence ID" value="MBB5940075.1"/>
    <property type="molecule type" value="Genomic_DNA"/>
</dbReference>
<feature type="region of interest" description="Disordered" evidence="1">
    <location>
        <begin position="1"/>
        <end position="27"/>
    </location>
</feature>
<evidence type="ECO:0000256" key="1">
    <source>
        <dbReference type="SAM" id="MobiDB-lite"/>
    </source>
</evidence>
<dbReference type="Proteomes" id="UP000588098">
    <property type="component" value="Unassembled WGS sequence"/>
</dbReference>
<evidence type="ECO:0000313" key="2">
    <source>
        <dbReference type="EMBL" id="MBB5940075.1"/>
    </source>
</evidence>
<proteinExistence type="predicted"/>